<dbReference type="Proteomes" id="UP000799291">
    <property type="component" value="Unassembled WGS sequence"/>
</dbReference>
<name>A0A6G1JEH1_9PLEO</name>
<keyword evidence="1" id="KW-0812">Transmembrane</keyword>
<reference evidence="2" key="1">
    <citation type="journal article" date="2020" name="Stud. Mycol.">
        <title>101 Dothideomycetes genomes: a test case for predicting lifestyles and emergence of pathogens.</title>
        <authorList>
            <person name="Haridas S."/>
            <person name="Albert R."/>
            <person name="Binder M."/>
            <person name="Bloem J."/>
            <person name="Labutti K."/>
            <person name="Salamov A."/>
            <person name="Andreopoulos B."/>
            <person name="Baker S."/>
            <person name="Barry K."/>
            <person name="Bills G."/>
            <person name="Bluhm B."/>
            <person name="Cannon C."/>
            <person name="Castanera R."/>
            <person name="Culley D."/>
            <person name="Daum C."/>
            <person name="Ezra D."/>
            <person name="Gonzalez J."/>
            <person name="Henrissat B."/>
            <person name="Kuo A."/>
            <person name="Liang C."/>
            <person name="Lipzen A."/>
            <person name="Lutzoni F."/>
            <person name="Magnuson J."/>
            <person name="Mondo S."/>
            <person name="Nolan M."/>
            <person name="Ohm R."/>
            <person name="Pangilinan J."/>
            <person name="Park H.-J."/>
            <person name="Ramirez L."/>
            <person name="Alfaro M."/>
            <person name="Sun H."/>
            <person name="Tritt A."/>
            <person name="Yoshinaga Y."/>
            <person name="Zwiers L.-H."/>
            <person name="Turgeon B."/>
            <person name="Goodwin S."/>
            <person name="Spatafora J."/>
            <person name="Crous P."/>
            <person name="Grigoriev I."/>
        </authorList>
    </citation>
    <scope>NUCLEOTIDE SEQUENCE</scope>
    <source>
        <strain evidence="2">CBS 122367</strain>
    </source>
</reference>
<feature type="transmembrane region" description="Helical" evidence="1">
    <location>
        <begin position="51"/>
        <end position="68"/>
    </location>
</feature>
<dbReference type="EMBL" id="MU005573">
    <property type="protein sequence ID" value="KAF2688838.1"/>
    <property type="molecule type" value="Genomic_DNA"/>
</dbReference>
<proteinExistence type="predicted"/>
<sequence length="131" mass="14346">MPDGASICESEGEWEEGARRYGGSSQKKMKRGAAYVAWEAELGPGVSMRTMYGYGALCALASIAYRVLSWERKIELAKRICGGYDTGEEKKRAAGEGVLRALQEGRARVDMCRQAHTNTHTPLGFTVGRLL</sequence>
<dbReference type="AlphaFoldDB" id="A0A6G1JEH1"/>
<gene>
    <name evidence="2" type="ORF">K458DRAFT_385004</name>
</gene>
<evidence type="ECO:0000313" key="3">
    <source>
        <dbReference type="Proteomes" id="UP000799291"/>
    </source>
</evidence>
<protein>
    <submittedName>
        <fullName evidence="2">Uncharacterized protein</fullName>
    </submittedName>
</protein>
<evidence type="ECO:0000256" key="1">
    <source>
        <dbReference type="SAM" id="Phobius"/>
    </source>
</evidence>
<keyword evidence="1" id="KW-0472">Membrane</keyword>
<evidence type="ECO:0000313" key="2">
    <source>
        <dbReference type="EMBL" id="KAF2688838.1"/>
    </source>
</evidence>
<accession>A0A6G1JEH1</accession>
<keyword evidence="3" id="KW-1185">Reference proteome</keyword>
<organism evidence="2 3">
    <name type="scientific">Lentithecium fluviatile CBS 122367</name>
    <dbReference type="NCBI Taxonomy" id="1168545"/>
    <lineage>
        <taxon>Eukaryota</taxon>
        <taxon>Fungi</taxon>
        <taxon>Dikarya</taxon>
        <taxon>Ascomycota</taxon>
        <taxon>Pezizomycotina</taxon>
        <taxon>Dothideomycetes</taxon>
        <taxon>Pleosporomycetidae</taxon>
        <taxon>Pleosporales</taxon>
        <taxon>Massarineae</taxon>
        <taxon>Lentitheciaceae</taxon>
        <taxon>Lentithecium</taxon>
    </lineage>
</organism>
<keyword evidence="1" id="KW-1133">Transmembrane helix</keyword>